<proteinExistence type="predicted"/>
<keyword evidence="1" id="KW-0732">Signal</keyword>
<evidence type="ECO:0000313" key="2">
    <source>
        <dbReference type="EMBL" id="MQL91915.1"/>
    </source>
</evidence>
<dbReference type="EMBL" id="NMUH01001391">
    <property type="protein sequence ID" value="MQL91915.1"/>
    <property type="molecule type" value="Genomic_DNA"/>
</dbReference>
<evidence type="ECO:0000313" key="3">
    <source>
        <dbReference type="Proteomes" id="UP000652761"/>
    </source>
</evidence>
<feature type="signal peptide" evidence="1">
    <location>
        <begin position="1"/>
        <end position="31"/>
    </location>
</feature>
<dbReference type="AlphaFoldDB" id="A0A843V7Q7"/>
<name>A0A843V7Q7_COLES</name>
<evidence type="ECO:0000256" key="1">
    <source>
        <dbReference type="SAM" id="SignalP"/>
    </source>
</evidence>
<gene>
    <name evidence="2" type="ORF">Taro_024530</name>
</gene>
<organism evidence="2 3">
    <name type="scientific">Colocasia esculenta</name>
    <name type="common">Wild taro</name>
    <name type="synonym">Arum esculentum</name>
    <dbReference type="NCBI Taxonomy" id="4460"/>
    <lineage>
        <taxon>Eukaryota</taxon>
        <taxon>Viridiplantae</taxon>
        <taxon>Streptophyta</taxon>
        <taxon>Embryophyta</taxon>
        <taxon>Tracheophyta</taxon>
        <taxon>Spermatophyta</taxon>
        <taxon>Magnoliopsida</taxon>
        <taxon>Liliopsida</taxon>
        <taxon>Araceae</taxon>
        <taxon>Aroideae</taxon>
        <taxon>Colocasieae</taxon>
        <taxon>Colocasia</taxon>
    </lineage>
</organism>
<sequence>MIGRGIISNIKFKISLCFSVALAGTILGAHGNVGGRRCEKDTGANGAENGAQISCVHWQCDKILEPEKRGRAGGRSRGRCPLPAELAEVSGDPTSAAAAGGAGAGGSLRGVVEAAVRAGGACGRRGSWPGWRGARGGLAEAGSWPGEVGVGDAWRCGRWSWRSRRVAHLGGVGRGGGGVRERERQGGGVLTGLVRGGRGEVTGL</sequence>
<feature type="chain" id="PRO_5032812483" evidence="1">
    <location>
        <begin position="32"/>
        <end position="204"/>
    </location>
</feature>
<comment type="caution">
    <text evidence="2">The sequence shown here is derived from an EMBL/GenBank/DDBJ whole genome shotgun (WGS) entry which is preliminary data.</text>
</comment>
<accession>A0A843V7Q7</accession>
<dbReference type="Proteomes" id="UP000652761">
    <property type="component" value="Unassembled WGS sequence"/>
</dbReference>
<reference evidence="2" key="1">
    <citation type="submission" date="2017-07" db="EMBL/GenBank/DDBJ databases">
        <title>Taro Niue Genome Assembly and Annotation.</title>
        <authorList>
            <person name="Atibalentja N."/>
            <person name="Keating K."/>
            <person name="Fields C.J."/>
        </authorList>
    </citation>
    <scope>NUCLEOTIDE SEQUENCE</scope>
    <source>
        <strain evidence="2">Niue_2</strain>
        <tissue evidence="2">Leaf</tissue>
    </source>
</reference>
<protein>
    <submittedName>
        <fullName evidence="2">Uncharacterized protein</fullName>
    </submittedName>
</protein>
<keyword evidence="3" id="KW-1185">Reference proteome</keyword>